<reference evidence="1 2" key="1">
    <citation type="submission" date="2024-06" db="EMBL/GenBank/DDBJ databases">
        <title>Genomic Encyclopedia of Type Strains, Phase IV (KMG-IV): sequencing the most valuable type-strain genomes for metagenomic binning, comparative biology and taxonomic classification.</title>
        <authorList>
            <person name="Goeker M."/>
        </authorList>
    </citation>
    <scope>NUCLEOTIDE SEQUENCE [LARGE SCALE GENOMIC DNA]</scope>
    <source>
        <strain evidence="1 2">DSM 19730</strain>
    </source>
</reference>
<accession>A0ABV2KLQ2</accession>
<name>A0ABV2KLQ2_9HYPH</name>
<gene>
    <name evidence="1" type="ORF">ABID44_001328</name>
</gene>
<evidence type="ECO:0000313" key="1">
    <source>
        <dbReference type="EMBL" id="MET3661013.1"/>
    </source>
</evidence>
<evidence type="ECO:0008006" key="3">
    <source>
        <dbReference type="Google" id="ProtNLM"/>
    </source>
</evidence>
<organism evidence="1 2">
    <name type="scientific">Aquamicrobium ahrensii</name>
    <dbReference type="NCBI Taxonomy" id="469551"/>
    <lineage>
        <taxon>Bacteria</taxon>
        <taxon>Pseudomonadati</taxon>
        <taxon>Pseudomonadota</taxon>
        <taxon>Alphaproteobacteria</taxon>
        <taxon>Hyphomicrobiales</taxon>
        <taxon>Phyllobacteriaceae</taxon>
        <taxon>Aquamicrobium</taxon>
    </lineage>
</organism>
<dbReference type="EMBL" id="JBEPMN010000003">
    <property type="protein sequence ID" value="MET3661013.1"/>
    <property type="molecule type" value="Genomic_DNA"/>
</dbReference>
<evidence type="ECO:0000313" key="2">
    <source>
        <dbReference type="Proteomes" id="UP001549143"/>
    </source>
</evidence>
<keyword evidence="2" id="KW-1185">Reference proteome</keyword>
<comment type="caution">
    <text evidence="1">The sequence shown here is derived from an EMBL/GenBank/DDBJ whole genome shotgun (WGS) entry which is preliminary data.</text>
</comment>
<protein>
    <recommendedName>
        <fullName evidence="3">Transposase</fullName>
    </recommendedName>
</protein>
<sequence length="38" mass="4551">MPLNTPHARDFFPNGMYHFTIKSRSWRESGRAWDSVVR</sequence>
<dbReference type="Proteomes" id="UP001549143">
    <property type="component" value="Unassembled WGS sequence"/>
</dbReference>
<proteinExistence type="predicted"/>